<dbReference type="Proteomes" id="UP001221757">
    <property type="component" value="Unassembled WGS sequence"/>
</dbReference>
<evidence type="ECO:0000259" key="2">
    <source>
        <dbReference type="PROSITE" id="PS51192"/>
    </source>
</evidence>
<organism evidence="3 4">
    <name type="scientific">Mycena rosella</name>
    <name type="common">Pink bonnet</name>
    <name type="synonym">Agaricus rosellus</name>
    <dbReference type="NCBI Taxonomy" id="1033263"/>
    <lineage>
        <taxon>Eukaryota</taxon>
        <taxon>Fungi</taxon>
        <taxon>Dikarya</taxon>
        <taxon>Basidiomycota</taxon>
        <taxon>Agaricomycotina</taxon>
        <taxon>Agaricomycetes</taxon>
        <taxon>Agaricomycetidae</taxon>
        <taxon>Agaricales</taxon>
        <taxon>Marasmiineae</taxon>
        <taxon>Mycenaceae</taxon>
        <taxon>Mycena</taxon>
    </lineage>
</organism>
<accession>A0AAD7DUG3</accession>
<dbReference type="PROSITE" id="PS51192">
    <property type="entry name" value="HELICASE_ATP_BIND_1"/>
    <property type="match status" value="1"/>
</dbReference>
<dbReference type="GO" id="GO:0043138">
    <property type="term" value="F:3'-5' DNA helicase activity"/>
    <property type="evidence" value="ECO:0007669"/>
    <property type="project" value="TreeGrafter"/>
</dbReference>
<proteinExistence type="inferred from homology"/>
<evidence type="ECO:0000313" key="4">
    <source>
        <dbReference type="Proteomes" id="UP001221757"/>
    </source>
</evidence>
<reference evidence="3" key="1">
    <citation type="submission" date="2023-03" db="EMBL/GenBank/DDBJ databases">
        <title>Massive genome expansion in bonnet fungi (Mycena s.s.) driven by repeated elements and novel gene families across ecological guilds.</title>
        <authorList>
            <consortium name="Lawrence Berkeley National Laboratory"/>
            <person name="Harder C.B."/>
            <person name="Miyauchi S."/>
            <person name="Viragh M."/>
            <person name="Kuo A."/>
            <person name="Thoen E."/>
            <person name="Andreopoulos B."/>
            <person name="Lu D."/>
            <person name="Skrede I."/>
            <person name="Drula E."/>
            <person name="Henrissat B."/>
            <person name="Morin E."/>
            <person name="Kohler A."/>
            <person name="Barry K."/>
            <person name="LaButti K."/>
            <person name="Morin E."/>
            <person name="Salamov A."/>
            <person name="Lipzen A."/>
            <person name="Mereny Z."/>
            <person name="Hegedus B."/>
            <person name="Baldrian P."/>
            <person name="Stursova M."/>
            <person name="Weitz H."/>
            <person name="Taylor A."/>
            <person name="Grigoriev I.V."/>
            <person name="Nagy L.G."/>
            <person name="Martin F."/>
            <person name="Kauserud H."/>
        </authorList>
    </citation>
    <scope>NUCLEOTIDE SEQUENCE</scope>
    <source>
        <strain evidence="3">CBHHK067</strain>
    </source>
</reference>
<evidence type="ECO:0000313" key="3">
    <source>
        <dbReference type="EMBL" id="KAJ7699249.1"/>
    </source>
</evidence>
<dbReference type="SMART" id="SM00487">
    <property type="entry name" value="DEXDc"/>
    <property type="match status" value="1"/>
</dbReference>
<sequence length="470" mass="52011">MPEPFKWSSEEGYALVRRIISVTAVPYVPHNHQLEGLCKSLDGVNLFAITPTGSGKTLYYILYILVIMAILEDPSLCPSANFPENPCLLVICPTIPLQLEMEANMKKLGFKALAINMETRDEARRRHNQDLWLLARTEPNIILTGPEQLKSSEYEKALRDRTFQDRICGTGFDEVHLLNTWGQSFRKDFLQVGFAKARMSGRHNPWILTSATVRHGAPFDSICRLLGLDQTDFHLIRRSSARPDVQILFRDLVSPISGDSFPEPDWIITGDRPTIIFAKTISLGSRIYSYLLRISKSSNPNRICMYNSLNFESHNAATRELLKGAPGTDDYCQIVIGTDSLSIGVGMPARLDAVMIGDIEDADDFVQKLGRVGRKKDGAQGARGIIYTSAAARKLAQKVVDDASAGIFKAGEKPPDLSMPRMILAPCKVAAQNEIYNNPAFDSPCTCLPCTTNPPSGSLTPCNCSRCIPE</sequence>
<dbReference type="Gene3D" id="3.40.50.300">
    <property type="entry name" value="P-loop containing nucleotide triphosphate hydrolases"/>
    <property type="match status" value="2"/>
</dbReference>
<dbReference type="GO" id="GO:0016787">
    <property type="term" value="F:hydrolase activity"/>
    <property type="evidence" value="ECO:0007669"/>
    <property type="project" value="UniProtKB-KW"/>
</dbReference>
<feature type="non-terminal residue" evidence="3">
    <location>
        <position position="1"/>
    </location>
</feature>
<dbReference type="GO" id="GO:0003676">
    <property type="term" value="F:nucleic acid binding"/>
    <property type="evidence" value="ECO:0007669"/>
    <property type="project" value="InterPro"/>
</dbReference>
<comment type="caution">
    <text evidence="3">The sequence shown here is derived from an EMBL/GenBank/DDBJ whole genome shotgun (WGS) entry which is preliminary data.</text>
</comment>
<comment type="similarity">
    <text evidence="1">Belongs to the helicase family. RecQ subfamily.</text>
</comment>
<dbReference type="PANTHER" id="PTHR13710:SF154">
    <property type="entry name" value="RECQ HELICASE, PUTATIVE (AFU_ORTHOLOGUE AFUA_6G14720)-RELATED"/>
    <property type="match status" value="1"/>
</dbReference>
<dbReference type="InterPro" id="IPR027417">
    <property type="entry name" value="P-loop_NTPase"/>
</dbReference>
<keyword evidence="3" id="KW-0378">Hydrolase</keyword>
<dbReference type="GO" id="GO:0005737">
    <property type="term" value="C:cytoplasm"/>
    <property type="evidence" value="ECO:0007669"/>
    <property type="project" value="TreeGrafter"/>
</dbReference>
<dbReference type="AlphaFoldDB" id="A0AAD7DUG3"/>
<dbReference type="EMBL" id="JARKIE010000023">
    <property type="protein sequence ID" value="KAJ7699249.1"/>
    <property type="molecule type" value="Genomic_DNA"/>
</dbReference>
<dbReference type="InterPro" id="IPR014001">
    <property type="entry name" value="Helicase_ATP-bd"/>
</dbReference>
<dbReference type="PANTHER" id="PTHR13710">
    <property type="entry name" value="DNA HELICASE RECQ FAMILY MEMBER"/>
    <property type="match status" value="1"/>
</dbReference>
<protein>
    <submittedName>
        <fullName evidence="3">P-loop containing nucleoside triphosphate hydrolase protein</fullName>
    </submittedName>
</protein>
<feature type="domain" description="Helicase ATP-binding" evidence="2">
    <location>
        <begin position="37"/>
        <end position="212"/>
    </location>
</feature>
<dbReference type="GO" id="GO:0000724">
    <property type="term" value="P:double-strand break repair via homologous recombination"/>
    <property type="evidence" value="ECO:0007669"/>
    <property type="project" value="TreeGrafter"/>
</dbReference>
<keyword evidence="4" id="KW-1185">Reference proteome</keyword>
<dbReference type="Pfam" id="PF00270">
    <property type="entry name" value="DEAD"/>
    <property type="match status" value="1"/>
</dbReference>
<evidence type="ECO:0000256" key="1">
    <source>
        <dbReference type="ARBA" id="ARBA00005446"/>
    </source>
</evidence>
<dbReference type="GO" id="GO:0005524">
    <property type="term" value="F:ATP binding"/>
    <property type="evidence" value="ECO:0007669"/>
    <property type="project" value="InterPro"/>
</dbReference>
<dbReference type="GO" id="GO:0009378">
    <property type="term" value="F:four-way junction helicase activity"/>
    <property type="evidence" value="ECO:0007669"/>
    <property type="project" value="TreeGrafter"/>
</dbReference>
<name>A0AAD7DUG3_MYCRO</name>
<dbReference type="GO" id="GO:0005694">
    <property type="term" value="C:chromosome"/>
    <property type="evidence" value="ECO:0007669"/>
    <property type="project" value="TreeGrafter"/>
</dbReference>
<gene>
    <name evidence="3" type="ORF">B0H17DRAFT_926693</name>
</gene>
<dbReference type="SUPFAM" id="SSF52540">
    <property type="entry name" value="P-loop containing nucleoside triphosphate hydrolases"/>
    <property type="match status" value="1"/>
</dbReference>
<dbReference type="InterPro" id="IPR011545">
    <property type="entry name" value="DEAD/DEAH_box_helicase_dom"/>
</dbReference>